<protein>
    <submittedName>
        <fullName evidence="5">GntR family transcriptional regulator</fullName>
    </submittedName>
</protein>
<accession>A0A2T3N6D6</accession>
<dbReference type="Pfam" id="PF00392">
    <property type="entry name" value="GntR"/>
    <property type="match status" value="1"/>
</dbReference>
<dbReference type="Gene3D" id="1.10.10.10">
    <property type="entry name" value="Winged helix-like DNA-binding domain superfamily/Winged helix DNA-binding domain"/>
    <property type="match status" value="1"/>
</dbReference>
<evidence type="ECO:0000313" key="5">
    <source>
        <dbReference type="EMBL" id="PSW08287.1"/>
    </source>
</evidence>
<evidence type="ECO:0000256" key="2">
    <source>
        <dbReference type="ARBA" id="ARBA00023125"/>
    </source>
</evidence>
<dbReference type="GO" id="GO:0003677">
    <property type="term" value="F:DNA binding"/>
    <property type="evidence" value="ECO:0007669"/>
    <property type="project" value="UniProtKB-KW"/>
</dbReference>
<dbReference type="SMART" id="SM00345">
    <property type="entry name" value="HTH_GNTR"/>
    <property type="match status" value="1"/>
</dbReference>
<feature type="domain" description="HTH gntR-type" evidence="4">
    <location>
        <begin position="4"/>
        <end position="71"/>
    </location>
</feature>
<dbReference type="SUPFAM" id="SSF48008">
    <property type="entry name" value="GntR ligand-binding domain-like"/>
    <property type="match status" value="1"/>
</dbReference>
<comment type="caution">
    <text evidence="5">The sequence shown here is derived from an EMBL/GenBank/DDBJ whole genome shotgun (WGS) entry which is preliminary data.</text>
</comment>
<evidence type="ECO:0000256" key="1">
    <source>
        <dbReference type="ARBA" id="ARBA00023015"/>
    </source>
</evidence>
<evidence type="ECO:0000259" key="4">
    <source>
        <dbReference type="PROSITE" id="PS50949"/>
    </source>
</evidence>
<evidence type="ECO:0000313" key="6">
    <source>
        <dbReference type="Proteomes" id="UP000241346"/>
    </source>
</evidence>
<keyword evidence="2" id="KW-0238">DNA-binding</keyword>
<dbReference type="CDD" id="cd07377">
    <property type="entry name" value="WHTH_GntR"/>
    <property type="match status" value="1"/>
</dbReference>
<gene>
    <name evidence="5" type="ORF">C9J01_24260</name>
</gene>
<dbReference type="PANTHER" id="PTHR43537:SF51">
    <property type="entry name" value="HTH-TYPE TRANSCRIPTIONAL REGULATOR LGOR-RELATED"/>
    <property type="match status" value="1"/>
</dbReference>
<dbReference type="InterPro" id="IPR036390">
    <property type="entry name" value="WH_DNA-bd_sf"/>
</dbReference>
<dbReference type="PANTHER" id="PTHR43537">
    <property type="entry name" value="TRANSCRIPTIONAL REGULATOR, GNTR FAMILY"/>
    <property type="match status" value="1"/>
</dbReference>
<dbReference type="InterPro" id="IPR008920">
    <property type="entry name" value="TF_FadR/GntR_C"/>
</dbReference>
<dbReference type="InterPro" id="IPR011711">
    <property type="entry name" value="GntR_C"/>
</dbReference>
<dbReference type="RefSeq" id="WP_107300698.1">
    <property type="nucleotide sequence ID" value="NZ_PYMB01000022.1"/>
</dbReference>
<dbReference type="InterPro" id="IPR036388">
    <property type="entry name" value="WH-like_DNA-bd_sf"/>
</dbReference>
<dbReference type="AlphaFoldDB" id="A0A2T3N6D6"/>
<proteinExistence type="predicted"/>
<name>A0A2T3N6D6_9GAMM</name>
<dbReference type="OrthoDB" id="9799812at2"/>
<dbReference type="GO" id="GO:0003700">
    <property type="term" value="F:DNA-binding transcription factor activity"/>
    <property type="evidence" value="ECO:0007669"/>
    <property type="project" value="InterPro"/>
</dbReference>
<evidence type="ECO:0000256" key="3">
    <source>
        <dbReference type="ARBA" id="ARBA00023163"/>
    </source>
</evidence>
<dbReference type="InterPro" id="IPR000524">
    <property type="entry name" value="Tscrpt_reg_HTH_GntR"/>
</dbReference>
<keyword evidence="1" id="KW-0805">Transcription regulation</keyword>
<dbReference type="PROSITE" id="PS50949">
    <property type="entry name" value="HTH_GNTR"/>
    <property type="match status" value="1"/>
</dbReference>
<dbReference type="SUPFAM" id="SSF46785">
    <property type="entry name" value="Winged helix' DNA-binding domain"/>
    <property type="match status" value="1"/>
</dbReference>
<keyword evidence="3" id="KW-0804">Transcription</keyword>
<dbReference type="Pfam" id="PF07729">
    <property type="entry name" value="FCD"/>
    <property type="match status" value="1"/>
</dbReference>
<dbReference type="Gene3D" id="1.20.120.530">
    <property type="entry name" value="GntR ligand-binding domain-like"/>
    <property type="match status" value="1"/>
</dbReference>
<reference evidence="5 6" key="1">
    <citation type="submission" date="2018-03" db="EMBL/GenBank/DDBJ databases">
        <title>Whole genome sequencing of Histamine producing bacteria.</title>
        <authorList>
            <person name="Butler K."/>
        </authorList>
    </citation>
    <scope>NUCLEOTIDE SEQUENCE [LARGE SCALE GENOMIC DNA]</scope>
    <source>
        <strain evidence="5 6">DSM 19138</strain>
    </source>
</reference>
<dbReference type="EMBL" id="PYMB01000022">
    <property type="protein sequence ID" value="PSW08287.1"/>
    <property type="molecule type" value="Genomic_DNA"/>
</dbReference>
<dbReference type="SMART" id="SM00895">
    <property type="entry name" value="FCD"/>
    <property type="match status" value="1"/>
</dbReference>
<sequence length="215" mass="25155">MKQDLLKDIIYRRIRDMIVVGTLPMGMKISETVLANRLNATKAPIRDAIKRLQSEGLVQVKPKSGTFVFHFTAEEFHELLEFRYHIESQGLKLSFQKNPKQLIQEMCFILDKMELCINSGSTFEYLNLDNEYHQIMISLCDNRYFQESYDLISARMATVRNHLGNSESHMLRSFVQHKEIIESLKNNDIEHAQHQLLCHILPEHGAFWNMKNIST</sequence>
<organism evidence="5 6">
    <name type="scientific">Photobacterium rosenbergii</name>
    <dbReference type="NCBI Taxonomy" id="294936"/>
    <lineage>
        <taxon>Bacteria</taxon>
        <taxon>Pseudomonadati</taxon>
        <taxon>Pseudomonadota</taxon>
        <taxon>Gammaproteobacteria</taxon>
        <taxon>Vibrionales</taxon>
        <taxon>Vibrionaceae</taxon>
        <taxon>Photobacterium</taxon>
    </lineage>
</organism>
<dbReference type="Proteomes" id="UP000241346">
    <property type="component" value="Unassembled WGS sequence"/>
</dbReference>